<dbReference type="PANTHER" id="PTHR47691">
    <property type="entry name" value="REGULATOR-RELATED"/>
    <property type="match status" value="1"/>
</dbReference>
<keyword evidence="3" id="KW-1185">Reference proteome</keyword>
<protein>
    <submittedName>
        <fullName evidence="2">Regulatory protein AfsR</fullName>
    </submittedName>
</protein>
<dbReference type="RefSeq" id="WP_110985685.1">
    <property type="nucleotide sequence ID" value="NZ_CAWNWM010000004.1"/>
</dbReference>
<dbReference type="PANTHER" id="PTHR47691:SF3">
    <property type="entry name" value="HTH-TYPE TRANSCRIPTIONAL REGULATOR RV0890C-RELATED"/>
    <property type="match status" value="1"/>
</dbReference>
<dbReference type="SUPFAM" id="SSF52540">
    <property type="entry name" value="P-loop containing nucleoside triphosphate hydrolases"/>
    <property type="match status" value="1"/>
</dbReference>
<gene>
    <name evidence="2" type="primary">afsR_2</name>
    <name evidence="2" type="ORF">C1752_01724</name>
</gene>
<dbReference type="Pfam" id="PF00931">
    <property type="entry name" value="NB-ARC"/>
    <property type="match status" value="1"/>
</dbReference>
<name>A0A2W1JQS8_9CYAN</name>
<organism evidence="2 3">
    <name type="scientific">Acaryochloris thomasi RCC1774</name>
    <dbReference type="NCBI Taxonomy" id="1764569"/>
    <lineage>
        <taxon>Bacteria</taxon>
        <taxon>Bacillati</taxon>
        <taxon>Cyanobacteriota</taxon>
        <taxon>Cyanophyceae</taxon>
        <taxon>Acaryochloridales</taxon>
        <taxon>Acaryochloridaceae</taxon>
        <taxon>Acaryochloris</taxon>
        <taxon>Acaryochloris thomasi</taxon>
    </lineage>
</organism>
<dbReference type="Proteomes" id="UP000248857">
    <property type="component" value="Unassembled WGS sequence"/>
</dbReference>
<reference evidence="2 3" key="1">
    <citation type="journal article" date="2018" name="Sci. Rep.">
        <title>A novel species of the marine cyanobacterium Acaryochloris with a unique pigment content and lifestyle.</title>
        <authorList>
            <person name="Partensky F."/>
            <person name="Six C."/>
            <person name="Ratin M."/>
            <person name="Garczarek L."/>
            <person name="Vaulot D."/>
            <person name="Probert I."/>
            <person name="Calteau A."/>
            <person name="Gourvil P."/>
            <person name="Marie D."/>
            <person name="Grebert T."/>
            <person name="Bouchier C."/>
            <person name="Le Panse S."/>
            <person name="Gachenot M."/>
            <person name="Rodriguez F."/>
            <person name="Garrido J.L."/>
        </authorList>
    </citation>
    <scope>NUCLEOTIDE SEQUENCE [LARGE SCALE GENOMIC DNA]</scope>
    <source>
        <strain evidence="2 3">RCC1774</strain>
    </source>
</reference>
<evidence type="ECO:0000313" key="2">
    <source>
        <dbReference type="EMBL" id="PZD73735.1"/>
    </source>
</evidence>
<dbReference type="Gene3D" id="3.40.50.300">
    <property type="entry name" value="P-loop containing nucleotide triphosphate hydrolases"/>
    <property type="match status" value="1"/>
</dbReference>
<dbReference type="InterPro" id="IPR027417">
    <property type="entry name" value="P-loop_NTPase"/>
</dbReference>
<feature type="domain" description="NB-ARC" evidence="1">
    <location>
        <begin position="133"/>
        <end position="287"/>
    </location>
</feature>
<dbReference type="EMBL" id="PQWO01000004">
    <property type="protein sequence ID" value="PZD73735.1"/>
    <property type="molecule type" value="Genomic_DNA"/>
</dbReference>
<dbReference type="InterPro" id="IPR002182">
    <property type="entry name" value="NB-ARC"/>
</dbReference>
<dbReference type="AlphaFoldDB" id="A0A2W1JQS8"/>
<proteinExistence type="predicted"/>
<dbReference type="GO" id="GO:0043531">
    <property type="term" value="F:ADP binding"/>
    <property type="evidence" value="ECO:0007669"/>
    <property type="project" value="InterPro"/>
</dbReference>
<evidence type="ECO:0000259" key="1">
    <source>
        <dbReference type="Pfam" id="PF00931"/>
    </source>
</evidence>
<evidence type="ECO:0000313" key="3">
    <source>
        <dbReference type="Proteomes" id="UP000248857"/>
    </source>
</evidence>
<sequence>MPQSTLTASTIGLKQAQKALQSLGLSQRGLASAIQLAHEYAFVSRGVIDKFFNGLPIRNEGFVLICKTLNLDWAGIVGLETSPTVQEASEPFSTQPTQQHRVKTETVGINRAVVDSPTNLPRSGIKDFVGRNEPLQQLHRQLQASERAEISVISGMGGIGKTELALQYALQSYQQQTYPGGICWLQAQEQNIGAQIVDFAQVQLGLNVPQELPLEQQVAFCWRYWPPGSVLVVLDHVIDYRSVEHYLPSAKSRFKVLITTRQAQLAEGLISLQLDVLSEAGGLDLLRSLIGTARINQELQSAKELCQRLGCLPLGLNLVGSYLARKLDWSLDQMLEELATKGLATPALDKTLPGMTAQHGIVAAFNMSWKSLNEEGRRLACFLSCFAQAPIPWILVEGALGWDRSTLEELRDEQLFGLHLLERLDNGVYRLHHLVWEFFREQLENDETCAEVKHAFCRQMIAVAKWMPQTATFRQLRIAEVVIPHLTEALAISTSHELRRVLFSELRQIIVIELRQLIFSMIKRLIASPLRRVVLS</sequence>
<dbReference type="PRINTS" id="PR00364">
    <property type="entry name" value="DISEASERSIST"/>
</dbReference>
<comment type="caution">
    <text evidence="2">The sequence shown here is derived from an EMBL/GenBank/DDBJ whole genome shotgun (WGS) entry which is preliminary data.</text>
</comment>
<dbReference type="OrthoDB" id="3193074at2"/>
<accession>A0A2W1JQS8</accession>